<evidence type="ECO:0000313" key="4">
    <source>
        <dbReference type="Proteomes" id="UP000265618"/>
    </source>
</evidence>
<name>A0A9K3D4V4_9EUKA</name>
<dbReference type="GO" id="GO:0006887">
    <property type="term" value="P:exocytosis"/>
    <property type="evidence" value="ECO:0007669"/>
    <property type="project" value="TreeGrafter"/>
</dbReference>
<evidence type="ECO:0000256" key="2">
    <source>
        <dbReference type="SAM" id="MobiDB-lite"/>
    </source>
</evidence>
<sequence length="144" mass="15375">MSDHHNASDLTEATLERYSRMPPMDKNKLLRMVNEFVVSTTHFLNRFSMAAERQLSDVRERLTSLESSVIVLETKLLEGKEITGGVPAASAPMPSAPTSSMPAPPGMGAVPMPPPPPGMSSMAPPPPPPPAMAFNVPPPPPPPM</sequence>
<dbReference type="AlphaFoldDB" id="A0A9K3D4V4"/>
<dbReference type="PANTHER" id="PTHR13015">
    <property type="entry name" value="PROTEIN AD-016-RELATED"/>
    <property type="match status" value="1"/>
</dbReference>
<dbReference type="InterPro" id="IPR019309">
    <property type="entry name" value="WASHC3"/>
</dbReference>
<evidence type="ECO:0000256" key="1">
    <source>
        <dbReference type="ARBA" id="ARBA00006290"/>
    </source>
</evidence>
<proteinExistence type="inferred from homology"/>
<dbReference type="GO" id="GO:0030041">
    <property type="term" value="P:actin filament polymerization"/>
    <property type="evidence" value="ECO:0007669"/>
    <property type="project" value="TreeGrafter"/>
</dbReference>
<dbReference type="PANTHER" id="PTHR13015:SF0">
    <property type="entry name" value="WASH COMPLEX SUBUNIT 3"/>
    <property type="match status" value="1"/>
</dbReference>
<protein>
    <submittedName>
        <fullName evidence="3">WASH complex, subunit CCDC53</fullName>
    </submittedName>
</protein>
<evidence type="ECO:0000313" key="3">
    <source>
        <dbReference type="EMBL" id="GIQ87304.1"/>
    </source>
</evidence>
<organism evidence="3 4">
    <name type="scientific">Kipferlia bialata</name>
    <dbReference type="NCBI Taxonomy" id="797122"/>
    <lineage>
        <taxon>Eukaryota</taxon>
        <taxon>Metamonada</taxon>
        <taxon>Carpediemonas-like organisms</taxon>
        <taxon>Kipferlia</taxon>
    </lineage>
</organism>
<comment type="similarity">
    <text evidence="1">Belongs to the CCDC53 family.</text>
</comment>
<comment type="caution">
    <text evidence="3">The sequence shown here is derived from an EMBL/GenBank/DDBJ whole genome shotgun (WGS) entry which is preliminary data.</text>
</comment>
<dbReference type="Gene3D" id="1.20.5.110">
    <property type="match status" value="1"/>
</dbReference>
<dbReference type="GO" id="GO:0071203">
    <property type="term" value="C:WASH complex"/>
    <property type="evidence" value="ECO:0007669"/>
    <property type="project" value="InterPro"/>
</dbReference>
<feature type="compositionally biased region" description="Pro residues" evidence="2">
    <location>
        <begin position="111"/>
        <end position="144"/>
    </location>
</feature>
<accession>A0A9K3D4V4</accession>
<dbReference type="EMBL" id="BDIP01003122">
    <property type="protein sequence ID" value="GIQ87304.1"/>
    <property type="molecule type" value="Genomic_DNA"/>
</dbReference>
<dbReference type="OrthoDB" id="268027at2759"/>
<reference evidence="3 4" key="1">
    <citation type="journal article" date="2018" name="PLoS ONE">
        <title>The draft genome of Kipferlia bialata reveals reductive genome evolution in fornicate parasites.</title>
        <authorList>
            <person name="Tanifuji G."/>
            <person name="Takabayashi S."/>
            <person name="Kume K."/>
            <person name="Takagi M."/>
            <person name="Nakayama T."/>
            <person name="Kamikawa R."/>
            <person name="Inagaki Y."/>
            <person name="Hashimoto T."/>
        </authorList>
    </citation>
    <scope>NUCLEOTIDE SEQUENCE [LARGE SCALE GENOMIC DNA]</scope>
    <source>
        <strain evidence="3">NY0173</strain>
    </source>
</reference>
<feature type="region of interest" description="Disordered" evidence="2">
    <location>
        <begin position="84"/>
        <end position="144"/>
    </location>
</feature>
<feature type="compositionally biased region" description="Low complexity" evidence="2">
    <location>
        <begin position="87"/>
        <end position="110"/>
    </location>
</feature>
<keyword evidence="4" id="KW-1185">Reference proteome</keyword>
<gene>
    <name evidence="3" type="ORF">KIPB_009314</name>
</gene>
<dbReference type="Proteomes" id="UP000265618">
    <property type="component" value="Unassembled WGS sequence"/>
</dbReference>
<dbReference type="Pfam" id="PF10152">
    <property type="entry name" value="CCDC53"/>
    <property type="match status" value="1"/>
</dbReference>